<dbReference type="PANTHER" id="PTHR30041">
    <property type="entry name" value="ARSENATE REDUCTASE"/>
    <property type="match status" value="1"/>
</dbReference>
<dbReference type="CDD" id="cd03034">
    <property type="entry name" value="ArsC_ArsC"/>
    <property type="match status" value="1"/>
</dbReference>
<dbReference type="GO" id="GO:0008794">
    <property type="term" value="F:arsenate reductase (glutaredoxin) activity"/>
    <property type="evidence" value="ECO:0007669"/>
    <property type="project" value="UniProtKB-EC"/>
</dbReference>
<comment type="caution">
    <text evidence="8">The sequence shown here is derived from an EMBL/GenBank/DDBJ whole genome shotgun (WGS) entry which is preliminary data.</text>
</comment>
<dbReference type="InterPro" id="IPR006660">
    <property type="entry name" value="Arsenate_reductase-like"/>
</dbReference>
<evidence type="ECO:0000256" key="3">
    <source>
        <dbReference type="ARBA" id="ARBA00023002"/>
    </source>
</evidence>
<protein>
    <recommendedName>
        <fullName evidence="5 7">Arsenate reductase</fullName>
        <ecNumber evidence="4 7">1.20.4.1</ecNumber>
    </recommendedName>
</protein>
<reference evidence="9" key="1">
    <citation type="journal article" date="2019" name="Int. J. Syst. Evol. Microbiol.">
        <title>The Global Catalogue of Microorganisms (GCM) 10K type strain sequencing project: providing services to taxonomists for standard genome sequencing and annotation.</title>
        <authorList>
            <consortium name="The Broad Institute Genomics Platform"/>
            <consortium name="The Broad Institute Genome Sequencing Center for Infectious Disease"/>
            <person name="Wu L."/>
            <person name="Ma J."/>
        </authorList>
    </citation>
    <scope>NUCLEOTIDE SEQUENCE [LARGE SCALE GENOMIC DNA]</scope>
    <source>
        <strain evidence="9">CECT 7131</strain>
    </source>
</reference>
<dbReference type="PROSITE" id="PS51353">
    <property type="entry name" value="ARSC"/>
    <property type="match status" value="1"/>
</dbReference>
<evidence type="ECO:0000256" key="4">
    <source>
        <dbReference type="ARBA" id="ARBA00038969"/>
    </source>
</evidence>
<keyword evidence="9" id="KW-1185">Reference proteome</keyword>
<dbReference type="EMBL" id="JAUFPN010000109">
    <property type="protein sequence ID" value="MDN3564747.1"/>
    <property type="molecule type" value="Genomic_DNA"/>
</dbReference>
<name>A0ABT8A4N1_9PROT</name>
<dbReference type="RefSeq" id="WP_290316553.1">
    <property type="nucleotide sequence ID" value="NZ_JAUFPN010000109.1"/>
</dbReference>
<keyword evidence="2" id="KW-0059">Arsenical resistance</keyword>
<dbReference type="Gene3D" id="3.40.30.10">
    <property type="entry name" value="Glutaredoxin"/>
    <property type="match status" value="1"/>
</dbReference>
<evidence type="ECO:0000256" key="7">
    <source>
        <dbReference type="RuleBase" id="RU362029"/>
    </source>
</evidence>
<keyword evidence="3 7" id="KW-0560">Oxidoreductase</keyword>
<organism evidence="8 9">
    <name type="scientific">Paeniroseomonas aquatica</name>
    <dbReference type="NCBI Taxonomy" id="373043"/>
    <lineage>
        <taxon>Bacteria</taxon>
        <taxon>Pseudomonadati</taxon>
        <taxon>Pseudomonadota</taxon>
        <taxon>Alphaproteobacteria</taxon>
        <taxon>Acetobacterales</taxon>
        <taxon>Acetobacteraceae</taxon>
        <taxon>Paeniroseomonas</taxon>
    </lineage>
</organism>
<comment type="catalytic activity">
    <reaction evidence="7">
        <text>[glutaredoxin]-dithiol + arsenate + glutathione + H(+) = glutathionyl-S-S-[glutaredoxin] + arsenite + H2O</text>
        <dbReference type="Rhea" id="RHEA:22016"/>
        <dbReference type="Rhea" id="RHEA-COMP:10729"/>
        <dbReference type="Rhea" id="RHEA-COMP:17668"/>
        <dbReference type="ChEBI" id="CHEBI:15377"/>
        <dbReference type="ChEBI" id="CHEBI:15378"/>
        <dbReference type="ChEBI" id="CHEBI:29242"/>
        <dbReference type="ChEBI" id="CHEBI:29950"/>
        <dbReference type="ChEBI" id="CHEBI:48597"/>
        <dbReference type="ChEBI" id="CHEBI:57925"/>
        <dbReference type="ChEBI" id="CHEBI:146199"/>
        <dbReference type="EC" id="1.20.4.1"/>
    </reaction>
</comment>
<dbReference type="Pfam" id="PF03960">
    <property type="entry name" value="ArsC"/>
    <property type="match status" value="1"/>
</dbReference>
<evidence type="ECO:0000313" key="9">
    <source>
        <dbReference type="Proteomes" id="UP001529369"/>
    </source>
</evidence>
<evidence type="ECO:0000256" key="5">
    <source>
        <dbReference type="ARBA" id="ARBA00039879"/>
    </source>
</evidence>
<dbReference type="SUPFAM" id="SSF52833">
    <property type="entry name" value="Thioredoxin-like"/>
    <property type="match status" value="1"/>
</dbReference>
<gene>
    <name evidence="8" type="primary">arsC</name>
    <name evidence="8" type="ORF">QWZ14_10255</name>
</gene>
<dbReference type="EC" id="1.20.4.1" evidence="4 7"/>
<dbReference type="InterPro" id="IPR036249">
    <property type="entry name" value="Thioredoxin-like_sf"/>
</dbReference>
<evidence type="ECO:0000256" key="6">
    <source>
        <dbReference type="PROSITE-ProRule" id="PRU01282"/>
    </source>
</evidence>
<sequence>MSITIYHNPACGTSRNVLGLIRESGVEPRVIEYLKTPPSRAELVELIGRMGITVRALLRQKGTPHDELGLADLALGDDQLLDAMVAHPILMNRPIVVAPGGVRLCRPSETVRDLLPGAAP</sequence>
<dbReference type="NCBIfam" id="TIGR00014">
    <property type="entry name" value="arsC"/>
    <property type="match status" value="1"/>
</dbReference>
<accession>A0ABT8A4N1</accession>
<comment type="similarity">
    <text evidence="1 6 7">Belongs to the ArsC family.</text>
</comment>
<dbReference type="Proteomes" id="UP001529369">
    <property type="component" value="Unassembled WGS sequence"/>
</dbReference>
<evidence type="ECO:0000256" key="1">
    <source>
        <dbReference type="ARBA" id="ARBA00007198"/>
    </source>
</evidence>
<evidence type="ECO:0000313" key="8">
    <source>
        <dbReference type="EMBL" id="MDN3564747.1"/>
    </source>
</evidence>
<dbReference type="PANTHER" id="PTHR30041:SF5">
    <property type="entry name" value="ARSENATE REDUCTASE-RELATED"/>
    <property type="match status" value="1"/>
</dbReference>
<proteinExistence type="inferred from homology"/>
<dbReference type="InterPro" id="IPR006659">
    <property type="entry name" value="Arsenate_reductase"/>
</dbReference>
<evidence type="ECO:0000256" key="2">
    <source>
        <dbReference type="ARBA" id="ARBA00022849"/>
    </source>
</evidence>